<dbReference type="STRING" id="1046627.BZARG_606"/>
<dbReference type="CDD" id="cd00761">
    <property type="entry name" value="Glyco_tranf_GTA_type"/>
    <property type="match status" value="1"/>
</dbReference>
<dbReference type="Pfam" id="PF00535">
    <property type="entry name" value="Glycos_transf_2"/>
    <property type="match status" value="1"/>
</dbReference>
<dbReference type="AlphaFoldDB" id="G2EAS4"/>
<dbReference type="OrthoDB" id="597270at2"/>
<evidence type="ECO:0000313" key="2">
    <source>
        <dbReference type="EMBL" id="EGV44403.1"/>
    </source>
</evidence>
<dbReference type="GO" id="GO:0016740">
    <property type="term" value="F:transferase activity"/>
    <property type="evidence" value="ECO:0007669"/>
    <property type="project" value="UniProtKB-KW"/>
</dbReference>
<dbReference type="InterPro" id="IPR029044">
    <property type="entry name" value="Nucleotide-diphossugar_trans"/>
</dbReference>
<sequence>MNNPVVTIIMSTYNRAHLILESLQSIENQNFKNWECLIIDDGGTDNTEEVIKPFLNDKRFQYLKRPVQYVKGLPGCRNYGLDIANGNYIIFFDDDDIVHSQNLEICIHFLKNEDTDFIHYKKQSFTSTAPSENVIFIPKIEQTNICPDHIIDVITQKIALASCTVMWKNNVIGKLRFEEGLVYAEEWEFYSRLLSNGLKGIKIEETLYYNKKHKNSNTVKFWSGDENKKKSKIDAANLIISNLETKGMLSFRLMKFFTWQSVCLNTSLIFEHLLMQKSLKPFDRIKMKFYYFGSPLIKRWLRIKKKLKLVF</sequence>
<dbReference type="InterPro" id="IPR050834">
    <property type="entry name" value="Glycosyltransf_2"/>
</dbReference>
<gene>
    <name evidence="2" type="ORF">BZARG_606</name>
</gene>
<proteinExistence type="predicted"/>
<dbReference type="PATRIC" id="fig|1046627.3.peg.641"/>
<comment type="caution">
    <text evidence="2">The sequence shown here is derived from an EMBL/GenBank/DDBJ whole genome shotgun (WGS) entry which is preliminary data.</text>
</comment>
<dbReference type="Gene3D" id="3.90.550.10">
    <property type="entry name" value="Spore Coat Polysaccharide Biosynthesis Protein SpsA, Chain A"/>
    <property type="match status" value="1"/>
</dbReference>
<dbReference type="InterPro" id="IPR001173">
    <property type="entry name" value="Glyco_trans_2-like"/>
</dbReference>
<dbReference type="Proteomes" id="UP000003730">
    <property type="component" value="Unassembled WGS sequence"/>
</dbReference>
<dbReference type="PANTHER" id="PTHR43685">
    <property type="entry name" value="GLYCOSYLTRANSFERASE"/>
    <property type="match status" value="1"/>
</dbReference>
<protein>
    <submittedName>
        <fullName evidence="2">Glycosyltransferase family 2 protein</fullName>
    </submittedName>
</protein>
<name>G2EAS4_9FLAO</name>
<dbReference type="PANTHER" id="PTHR43685:SF2">
    <property type="entry name" value="GLYCOSYLTRANSFERASE 2-LIKE DOMAIN-CONTAINING PROTEIN"/>
    <property type="match status" value="1"/>
</dbReference>
<dbReference type="eggNOG" id="COG0463">
    <property type="taxonomic scope" value="Bacteria"/>
</dbReference>
<evidence type="ECO:0000259" key="1">
    <source>
        <dbReference type="Pfam" id="PF00535"/>
    </source>
</evidence>
<dbReference type="EMBL" id="AFXZ01000009">
    <property type="protein sequence ID" value="EGV44403.1"/>
    <property type="molecule type" value="Genomic_DNA"/>
</dbReference>
<reference evidence="2 3" key="1">
    <citation type="journal article" date="2008" name="Int. J. Syst. Evol. Microbiol.">
        <title>Bizionia argentinensis sp. nov., isolated from surface marine water in Antarctica.</title>
        <authorList>
            <person name="Bercovich A."/>
            <person name="Vazquez S.C."/>
            <person name="Yankilevich P."/>
            <person name="Coria S.H."/>
            <person name="Foti M."/>
            <person name="Hernandez E."/>
            <person name="Vidal A."/>
            <person name="Ruberto L."/>
            <person name="Melo C."/>
            <person name="Marenssi S."/>
            <person name="Criscuolo M."/>
            <person name="Memoli M."/>
            <person name="Arguelles M."/>
            <person name="Mac Cormack W.P."/>
        </authorList>
    </citation>
    <scope>NUCLEOTIDE SEQUENCE [LARGE SCALE GENOMIC DNA]</scope>
    <source>
        <strain evidence="2 3">JUB59</strain>
    </source>
</reference>
<keyword evidence="3" id="KW-1185">Reference proteome</keyword>
<keyword evidence="2" id="KW-0808">Transferase</keyword>
<evidence type="ECO:0000313" key="3">
    <source>
        <dbReference type="Proteomes" id="UP000003730"/>
    </source>
</evidence>
<dbReference type="RefSeq" id="WP_008635608.1">
    <property type="nucleotide sequence ID" value="NZ_AFXZ01000009.1"/>
</dbReference>
<organism evidence="2 3">
    <name type="scientific">Bizionia argentinensis JUB59</name>
    <dbReference type="NCBI Taxonomy" id="1046627"/>
    <lineage>
        <taxon>Bacteria</taxon>
        <taxon>Pseudomonadati</taxon>
        <taxon>Bacteroidota</taxon>
        <taxon>Flavobacteriia</taxon>
        <taxon>Flavobacteriales</taxon>
        <taxon>Flavobacteriaceae</taxon>
        <taxon>Bizionia</taxon>
    </lineage>
</organism>
<dbReference type="SUPFAM" id="SSF53448">
    <property type="entry name" value="Nucleotide-diphospho-sugar transferases"/>
    <property type="match status" value="1"/>
</dbReference>
<accession>G2EAS4</accession>
<feature type="domain" description="Glycosyltransferase 2-like" evidence="1">
    <location>
        <begin position="7"/>
        <end position="120"/>
    </location>
</feature>